<evidence type="ECO:0000256" key="5">
    <source>
        <dbReference type="ARBA" id="ARBA00023004"/>
    </source>
</evidence>
<dbReference type="PANTHER" id="PTHR13096:SF8">
    <property type="entry name" value="RIBOSOMAL OXYGENASE 1"/>
    <property type="match status" value="1"/>
</dbReference>
<evidence type="ECO:0000256" key="2">
    <source>
        <dbReference type="ARBA" id="ARBA00022723"/>
    </source>
</evidence>
<dbReference type="OrthoDB" id="9764016at2"/>
<dbReference type="Proteomes" id="UP000439994">
    <property type="component" value="Unassembled WGS sequence"/>
</dbReference>
<sequence length="383" mass="43666">MNINWTNVTQADFINHYWQQKPVVLKNAIADFADPIDANDLAGLAMEEVVESRIVKQTNNKWNVQHGPFKEFDDLPEQAWSLLVQGVDRWIPEIYSLRELVSFIPKWSVDDVMVSYSAINGGVGAHLDQYDVFIIQGSGSRQWQVGSVDKSLSQKEVVQDLLQVDDFSPIIDEVLEPGDILYIPPFAPHCGVSLEPSLSYSIGFRAPSQTELLTSFADFIYENEQGKTRFVNENINDSESHAGSTMPDSTVNDLKNFMLETLQNNQFEKFLHQFLTEPTRELDILPSEQEWSEEQLSQLLQSSNIRINKVLALKTSYFMDDQGLHFYCNGTYFKLIDSQQEFVSLLHRSESLDKSNLKSSLTQLENISLLTTLINTGYLFIDE</sequence>
<dbReference type="GO" id="GO:0046872">
    <property type="term" value="F:metal ion binding"/>
    <property type="evidence" value="ECO:0007669"/>
    <property type="project" value="UniProtKB-KW"/>
</dbReference>
<dbReference type="Gene3D" id="3.40.366.30">
    <property type="entry name" value="50S ribosomal protein L16 arginine hydroxylase, Chain A, Domain 2"/>
    <property type="match status" value="1"/>
</dbReference>
<dbReference type="InterPro" id="IPR039994">
    <property type="entry name" value="NO66-like"/>
</dbReference>
<dbReference type="EMBL" id="WOCD01000003">
    <property type="protein sequence ID" value="MUH71847.1"/>
    <property type="molecule type" value="Genomic_DNA"/>
</dbReference>
<dbReference type="Pfam" id="PF20514">
    <property type="entry name" value="WHD_ROXA"/>
    <property type="match status" value="1"/>
</dbReference>
<dbReference type="GO" id="GO:0016706">
    <property type="term" value="F:2-oxoglutarate-dependent dioxygenase activity"/>
    <property type="evidence" value="ECO:0007669"/>
    <property type="project" value="TreeGrafter"/>
</dbReference>
<dbReference type="InterPro" id="IPR003347">
    <property type="entry name" value="JmjC_dom"/>
</dbReference>
<keyword evidence="8" id="KW-1185">Reference proteome</keyword>
<keyword evidence="5" id="KW-0408">Iron</keyword>
<dbReference type="SUPFAM" id="SSF51197">
    <property type="entry name" value="Clavaminate synthase-like"/>
    <property type="match status" value="1"/>
</dbReference>
<evidence type="ECO:0000256" key="1">
    <source>
        <dbReference type="ARBA" id="ARBA00001954"/>
    </source>
</evidence>
<dbReference type="PROSITE" id="PS51184">
    <property type="entry name" value="JMJC"/>
    <property type="match status" value="1"/>
</dbReference>
<comment type="caution">
    <text evidence="7">The sequence shown here is derived from an EMBL/GenBank/DDBJ whole genome shotgun (WGS) entry which is preliminary data.</text>
</comment>
<reference evidence="7 8" key="1">
    <citation type="submission" date="2019-11" db="EMBL/GenBank/DDBJ databases">
        <title>P. haliotis isolates from Z. marina roots.</title>
        <authorList>
            <person name="Cohen M."/>
            <person name="Jospin G."/>
            <person name="Eisen J.A."/>
            <person name="Coil D.A."/>
        </authorList>
    </citation>
    <scope>NUCLEOTIDE SEQUENCE [LARGE SCALE GENOMIC DNA]</scope>
    <source>
        <strain evidence="7 8">UCD-MCMsp1aY</strain>
    </source>
</reference>
<gene>
    <name evidence="7" type="ORF">GNP35_04765</name>
</gene>
<evidence type="ECO:0000313" key="7">
    <source>
        <dbReference type="EMBL" id="MUH71847.1"/>
    </source>
</evidence>
<keyword evidence="2" id="KW-0479">Metal-binding</keyword>
<dbReference type="AlphaFoldDB" id="A0A6N8F9U4"/>
<comment type="cofactor">
    <cofactor evidence="1">
        <name>Fe(2+)</name>
        <dbReference type="ChEBI" id="CHEBI:29033"/>
    </cofactor>
</comment>
<dbReference type="PANTHER" id="PTHR13096">
    <property type="entry name" value="MINA53 MYC INDUCED NUCLEAR ANTIGEN"/>
    <property type="match status" value="1"/>
</dbReference>
<keyword evidence="3" id="KW-0223">Dioxygenase</keyword>
<organism evidence="7 8">
    <name type="scientific">Psychrosphaera haliotis</name>
    <dbReference type="NCBI Taxonomy" id="555083"/>
    <lineage>
        <taxon>Bacteria</taxon>
        <taxon>Pseudomonadati</taxon>
        <taxon>Pseudomonadota</taxon>
        <taxon>Gammaproteobacteria</taxon>
        <taxon>Alteromonadales</taxon>
        <taxon>Pseudoalteromonadaceae</taxon>
        <taxon>Psychrosphaera</taxon>
    </lineage>
</organism>
<name>A0A6N8F9U4_9GAMM</name>
<evidence type="ECO:0000259" key="6">
    <source>
        <dbReference type="PROSITE" id="PS51184"/>
    </source>
</evidence>
<dbReference type="Pfam" id="PF08007">
    <property type="entry name" value="JmjC_2"/>
    <property type="match status" value="1"/>
</dbReference>
<dbReference type="Gene3D" id="2.60.120.650">
    <property type="entry name" value="Cupin"/>
    <property type="match status" value="1"/>
</dbReference>
<dbReference type="RefSeq" id="WP_155694991.1">
    <property type="nucleotide sequence ID" value="NZ_WOCD01000003.1"/>
</dbReference>
<evidence type="ECO:0000256" key="3">
    <source>
        <dbReference type="ARBA" id="ARBA00022964"/>
    </source>
</evidence>
<proteinExistence type="predicted"/>
<protein>
    <submittedName>
        <fullName evidence="7">Cupin domain-containing protein</fullName>
    </submittedName>
</protein>
<dbReference type="InterPro" id="IPR046799">
    <property type="entry name" value="ROXA-like_wH"/>
</dbReference>
<evidence type="ECO:0000313" key="8">
    <source>
        <dbReference type="Proteomes" id="UP000439994"/>
    </source>
</evidence>
<keyword evidence="4" id="KW-0560">Oxidoreductase</keyword>
<accession>A0A6N8F9U4</accession>
<feature type="domain" description="JmjC" evidence="6">
    <location>
        <begin position="64"/>
        <end position="221"/>
    </location>
</feature>
<dbReference type="SMART" id="SM00558">
    <property type="entry name" value="JmjC"/>
    <property type="match status" value="1"/>
</dbReference>
<evidence type="ECO:0000256" key="4">
    <source>
        <dbReference type="ARBA" id="ARBA00023002"/>
    </source>
</evidence>